<dbReference type="InterPro" id="IPR036034">
    <property type="entry name" value="PDZ_sf"/>
</dbReference>
<dbReference type="Gene3D" id="2.30.42.10">
    <property type="match status" value="1"/>
</dbReference>
<dbReference type="GO" id="GO:0005634">
    <property type="term" value="C:nucleus"/>
    <property type="evidence" value="ECO:0007669"/>
    <property type="project" value="TreeGrafter"/>
</dbReference>
<comment type="caution">
    <text evidence="4">The sequence shown here is derived from an EMBL/GenBank/DDBJ whole genome shotgun (WGS) entry which is preliminary data.</text>
</comment>
<dbReference type="AlphaFoldDB" id="X6P8W4"/>
<dbReference type="SUPFAM" id="SSF50156">
    <property type="entry name" value="PDZ domain-like"/>
    <property type="match status" value="1"/>
</dbReference>
<evidence type="ECO:0000256" key="2">
    <source>
        <dbReference type="SAM" id="MobiDB-lite"/>
    </source>
</evidence>
<dbReference type="InterPro" id="IPR040815">
    <property type="entry name" value="Nas2_N"/>
</dbReference>
<dbReference type="PANTHER" id="PTHR12651">
    <property type="entry name" value="26S PROTEASOME NON-ATPASE REGULATORY SUBUNIT 9"/>
    <property type="match status" value="1"/>
</dbReference>
<feature type="region of interest" description="Disordered" evidence="2">
    <location>
        <begin position="1"/>
        <end position="25"/>
    </location>
</feature>
<gene>
    <name evidence="4" type="ORF">RFI_02594</name>
</gene>
<accession>X6P8W4</accession>
<dbReference type="Proteomes" id="UP000023152">
    <property type="component" value="Unassembled WGS sequence"/>
</dbReference>
<feature type="region of interest" description="Disordered" evidence="2">
    <location>
        <begin position="106"/>
        <end position="143"/>
    </location>
</feature>
<dbReference type="GO" id="GO:0005737">
    <property type="term" value="C:cytoplasm"/>
    <property type="evidence" value="ECO:0007669"/>
    <property type="project" value="TreeGrafter"/>
</dbReference>
<dbReference type="InterPro" id="IPR035269">
    <property type="entry name" value="PSMD9"/>
</dbReference>
<keyword evidence="1" id="KW-0143">Chaperone</keyword>
<evidence type="ECO:0000313" key="5">
    <source>
        <dbReference type="Proteomes" id="UP000023152"/>
    </source>
</evidence>
<dbReference type="OrthoDB" id="72325at2759"/>
<feature type="compositionally biased region" description="Low complexity" evidence="2">
    <location>
        <begin position="108"/>
        <end position="143"/>
    </location>
</feature>
<proteinExistence type="predicted"/>
<dbReference type="Gene3D" id="6.10.140.1710">
    <property type="match status" value="1"/>
</dbReference>
<reference evidence="4 5" key="1">
    <citation type="journal article" date="2013" name="Curr. Biol.">
        <title>The Genome of the Foraminiferan Reticulomyxa filosa.</title>
        <authorList>
            <person name="Glockner G."/>
            <person name="Hulsmann N."/>
            <person name="Schleicher M."/>
            <person name="Noegel A.A."/>
            <person name="Eichinger L."/>
            <person name="Gallinger C."/>
            <person name="Pawlowski J."/>
            <person name="Sierra R."/>
            <person name="Euteneuer U."/>
            <person name="Pillet L."/>
            <person name="Moustafa A."/>
            <person name="Platzer M."/>
            <person name="Groth M."/>
            <person name="Szafranski K."/>
            <person name="Schliwa M."/>
        </authorList>
    </citation>
    <scope>NUCLEOTIDE SEQUENCE [LARGE SCALE GENOMIC DNA]</scope>
</reference>
<dbReference type="FunFam" id="2.30.42.10:FF:000107">
    <property type="entry name" value="26S proteasome non-ATPase regulatory subunit 9"/>
    <property type="match status" value="1"/>
</dbReference>
<organism evidence="4 5">
    <name type="scientific">Reticulomyxa filosa</name>
    <dbReference type="NCBI Taxonomy" id="46433"/>
    <lineage>
        <taxon>Eukaryota</taxon>
        <taxon>Sar</taxon>
        <taxon>Rhizaria</taxon>
        <taxon>Retaria</taxon>
        <taxon>Foraminifera</taxon>
        <taxon>Monothalamids</taxon>
        <taxon>Reticulomyxidae</taxon>
        <taxon>Reticulomyxa</taxon>
    </lineage>
</organism>
<dbReference type="PANTHER" id="PTHR12651:SF1">
    <property type="entry name" value="26S PROTEASOME NON-ATPASE REGULATORY SUBUNIT 9"/>
    <property type="match status" value="1"/>
</dbReference>
<dbReference type="EMBL" id="ASPP01002500">
    <property type="protein sequence ID" value="ETO34499.1"/>
    <property type="molecule type" value="Genomic_DNA"/>
</dbReference>
<evidence type="ECO:0000259" key="3">
    <source>
        <dbReference type="Pfam" id="PF18265"/>
    </source>
</evidence>
<name>X6P8W4_RETFI</name>
<feature type="domain" description="Nas2 N-terminal" evidence="3">
    <location>
        <begin position="22"/>
        <end position="102"/>
    </location>
</feature>
<sequence length="309" mass="34221">MANSSAKDDSRSSKPLTAREELKQLEAQRTKIESQIRSLLNSIPEEFRNVSKPAVYKDSEGYPRSDVDIWTINGVRKEVIVLQNDHKTLMKQIETKLFEVFQNRKPTTDTNATSTSTMSLTPTVSTNTSSSSNSNSSSTSTIDPTTITTAILTQDKEIPRTNATSVDIGTNTTPKTVENGDKENVAVTMATQTMEQDHEKSNETEELAKESEVRRVDARGLKPILVVKLLIQGSPANESGLKIGDVVLQFGTITYQNYSPELLQSIVTSSIHKEIPVLVRRNSDQVLELGLIPKKWNGLGLLGYVIFFF</sequence>
<keyword evidence="5" id="KW-1185">Reference proteome</keyword>
<evidence type="ECO:0000313" key="4">
    <source>
        <dbReference type="EMBL" id="ETO34499.1"/>
    </source>
</evidence>
<evidence type="ECO:0000256" key="1">
    <source>
        <dbReference type="ARBA" id="ARBA00023186"/>
    </source>
</evidence>
<dbReference type="Pfam" id="PF18265">
    <property type="entry name" value="Nas2_N"/>
    <property type="match status" value="1"/>
</dbReference>
<protein>
    <recommendedName>
        <fullName evidence="3">Nas2 N-terminal domain-containing protein</fullName>
    </recommendedName>
</protein>
<dbReference type="GO" id="GO:0070682">
    <property type="term" value="P:proteasome regulatory particle assembly"/>
    <property type="evidence" value="ECO:0007669"/>
    <property type="project" value="InterPro"/>
</dbReference>